<evidence type="ECO:0000256" key="2">
    <source>
        <dbReference type="SAM" id="SignalP"/>
    </source>
</evidence>
<dbReference type="Proteomes" id="UP000324285">
    <property type="component" value="Chromosome"/>
</dbReference>
<dbReference type="PROSITE" id="PS50234">
    <property type="entry name" value="VWFA"/>
    <property type="match status" value="1"/>
</dbReference>
<evidence type="ECO:0000313" key="5">
    <source>
        <dbReference type="Proteomes" id="UP000324285"/>
    </source>
</evidence>
<keyword evidence="2" id="KW-0732">Signal</keyword>
<proteinExistence type="predicted"/>
<name>A0A5C1NDJ0_9GAMM</name>
<evidence type="ECO:0000259" key="3">
    <source>
        <dbReference type="PROSITE" id="PS50234"/>
    </source>
</evidence>
<feature type="domain" description="VWFA" evidence="3">
    <location>
        <begin position="43"/>
        <end position="225"/>
    </location>
</feature>
<dbReference type="KEGG" id="hbh:E4T21_06850"/>
<organism evidence="4 5">
    <name type="scientific">Halomonas binhaiensis</name>
    <dbReference type="NCBI Taxonomy" id="2562282"/>
    <lineage>
        <taxon>Bacteria</taxon>
        <taxon>Pseudomonadati</taxon>
        <taxon>Pseudomonadota</taxon>
        <taxon>Gammaproteobacteria</taxon>
        <taxon>Oceanospirillales</taxon>
        <taxon>Halomonadaceae</taxon>
        <taxon>Halomonas</taxon>
    </lineage>
</organism>
<protein>
    <submittedName>
        <fullName evidence="4">VWA domain-containing protein</fullName>
    </submittedName>
</protein>
<accession>A0A5C1NDJ0</accession>
<evidence type="ECO:0000313" key="4">
    <source>
        <dbReference type="EMBL" id="QEM81284.1"/>
    </source>
</evidence>
<dbReference type="Gene3D" id="3.40.50.410">
    <property type="entry name" value="von Willebrand factor, type A domain"/>
    <property type="match status" value="1"/>
</dbReference>
<keyword evidence="5" id="KW-1185">Reference proteome</keyword>
<dbReference type="InterPro" id="IPR036465">
    <property type="entry name" value="vWFA_dom_sf"/>
</dbReference>
<dbReference type="EMBL" id="CP038437">
    <property type="protein sequence ID" value="QEM81284.1"/>
    <property type="molecule type" value="Genomic_DNA"/>
</dbReference>
<feature type="transmembrane region" description="Helical" evidence="1">
    <location>
        <begin position="578"/>
        <end position="596"/>
    </location>
</feature>
<dbReference type="Pfam" id="PF13768">
    <property type="entry name" value="VWA_3"/>
    <property type="match status" value="1"/>
</dbReference>
<dbReference type="SMART" id="SM00327">
    <property type="entry name" value="VWA"/>
    <property type="match status" value="1"/>
</dbReference>
<sequence length="611" mass="66107">MLKLLLRYGRSVANRAPVIGLAVVLSLAALGSASAQNTGDQADIRVLVDVSGSMKTNDPNRLAVSAMDMLVALLPSGVHAGIWTFGEHVDNPLPLAPVEESWKKQALSLPPALQDYQQYTDIEAALRVAAASDGQGPRHLVLMTDGVVDLPPSRGAKPAIDVASRQRILDAISPDLVNQDTAVHAIAFSAGADAALVERLAQQSGGLAAVVDSPEELLGAFLDIIGRILPTDQLPLDGNHFTVNGSADEIVPLIFHGPDDGGKVTLIAPDGTRYSAESPPPGGSWQQDPRFDLIRVPNPQQGEWRIEGPVGEGSRIMVSGGLRLATQSLPTTLYSSFALPLQAWVEGDSDAELPENLSITARLVGDNEEAPQSITLKRSSDGRFNGVLPAPQGTGNARLVIDAKGDDFRRQRIQAVNILPAVGAVQSEDGQRVILVAEHPELDRDNTTFSSDLRGENLDVDATGRKRWQIALPEIEEHLRQPLEIEATAQLEDGEHRWKLATVWLNADEVVGIDRATAGPTLAGERFAEADQSAPPAEDSLADRFVALVNEGPRRLMDWWQAGHPGLEETIERAVNDIRVWIGVAVVLLLMVWSRWRRRRVMSRKRQEPHV</sequence>
<dbReference type="SUPFAM" id="SSF53300">
    <property type="entry name" value="vWA-like"/>
    <property type="match status" value="1"/>
</dbReference>
<dbReference type="OrthoDB" id="798937at2"/>
<keyword evidence="1" id="KW-0812">Transmembrane</keyword>
<keyword evidence="1" id="KW-1133">Transmembrane helix</keyword>
<evidence type="ECO:0000256" key="1">
    <source>
        <dbReference type="SAM" id="Phobius"/>
    </source>
</evidence>
<dbReference type="RefSeq" id="WP_149284298.1">
    <property type="nucleotide sequence ID" value="NZ_CP038437.2"/>
</dbReference>
<dbReference type="InterPro" id="IPR002035">
    <property type="entry name" value="VWF_A"/>
</dbReference>
<feature type="signal peptide" evidence="2">
    <location>
        <begin position="1"/>
        <end position="35"/>
    </location>
</feature>
<dbReference type="AlphaFoldDB" id="A0A5C1NDJ0"/>
<feature type="chain" id="PRO_5022696853" evidence="2">
    <location>
        <begin position="36"/>
        <end position="611"/>
    </location>
</feature>
<reference evidence="4" key="1">
    <citation type="submission" date="2021-02" db="EMBL/GenBank/DDBJ databases">
        <title>Strain Y2R2, a novel species of the genus Halomonas.</title>
        <authorList>
            <person name="Huang H."/>
        </authorList>
    </citation>
    <scope>NUCLEOTIDE SEQUENCE</scope>
    <source>
        <strain evidence="4">Y2R2</strain>
    </source>
</reference>
<gene>
    <name evidence="4" type="ORF">E4T21_06850</name>
</gene>
<keyword evidence="1" id="KW-0472">Membrane</keyword>
<dbReference type="CDD" id="cd00198">
    <property type="entry name" value="vWFA"/>
    <property type="match status" value="1"/>
</dbReference>